<dbReference type="InterPro" id="IPR036249">
    <property type="entry name" value="Thioredoxin-like_sf"/>
</dbReference>
<protein>
    <recommendedName>
        <fullName evidence="1">glutathione transferase</fullName>
        <ecNumber evidence="1">2.5.1.18</ecNumber>
    </recommendedName>
</protein>
<dbReference type="SUPFAM" id="SSF52833">
    <property type="entry name" value="Thioredoxin-like"/>
    <property type="match status" value="1"/>
</dbReference>
<proteinExistence type="inferred from homology"/>
<comment type="catalytic activity">
    <reaction evidence="4">
        <text>RX + glutathione = an S-substituted glutathione + a halide anion + H(+)</text>
        <dbReference type="Rhea" id="RHEA:16437"/>
        <dbReference type="ChEBI" id="CHEBI:15378"/>
        <dbReference type="ChEBI" id="CHEBI:16042"/>
        <dbReference type="ChEBI" id="CHEBI:17792"/>
        <dbReference type="ChEBI" id="CHEBI:57925"/>
        <dbReference type="ChEBI" id="CHEBI:90779"/>
        <dbReference type="EC" id="2.5.1.18"/>
    </reaction>
</comment>
<dbReference type="PANTHER" id="PTHR11571">
    <property type="entry name" value="GLUTATHIONE S-TRANSFERASE"/>
    <property type="match status" value="1"/>
</dbReference>
<dbReference type="InterPro" id="IPR050213">
    <property type="entry name" value="GST_superfamily"/>
</dbReference>
<gene>
    <name evidence="7" type="ORF">g.28539</name>
</gene>
<dbReference type="CDD" id="cd03192">
    <property type="entry name" value="GST_C_Sigma_like"/>
    <property type="match status" value="1"/>
</dbReference>
<dbReference type="InterPro" id="IPR010987">
    <property type="entry name" value="Glutathione-S-Trfase_C-like"/>
</dbReference>
<reference evidence="7" key="1">
    <citation type="submission" date="2015-11" db="EMBL/GenBank/DDBJ databases">
        <title>De novo transcriptome assembly of four potential Pierce s Disease insect vectors from Arizona vineyards.</title>
        <authorList>
            <person name="Tassone E.E."/>
        </authorList>
    </citation>
    <scope>NUCLEOTIDE SEQUENCE</scope>
</reference>
<evidence type="ECO:0000256" key="1">
    <source>
        <dbReference type="ARBA" id="ARBA00012452"/>
    </source>
</evidence>
<evidence type="ECO:0000256" key="2">
    <source>
        <dbReference type="ARBA" id="ARBA00022679"/>
    </source>
</evidence>
<evidence type="ECO:0000313" key="7">
    <source>
        <dbReference type="EMBL" id="JAS39968.1"/>
    </source>
</evidence>
<dbReference type="FunFam" id="1.20.1050.10:FF:000030">
    <property type="entry name" value="Glutathione S-transferase S1"/>
    <property type="match status" value="1"/>
</dbReference>
<name>A0A1B6EPW4_9HEMI</name>
<feature type="domain" description="GST N-terminal" evidence="5">
    <location>
        <begin position="5"/>
        <end position="83"/>
    </location>
</feature>
<dbReference type="InterPro" id="IPR040079">
    <property type="entry name" value="Glutathione_S-Trfase"/>
</dbReference>
<feature type="domain" description="GST C-terminal" evidence="6">
    <location>
        <begin position="85"/>
        <end position="207"/>
    </location>
</feature>
<evidence type="ECO:0000256" key="4">
    <source>
        <dbReference type="ARBA" id="ARBA00047960"/>
    </source>
</evidence>
<dbReference type="PANTHER" id="PTHR11571:SF224">
    <property type="entry name" value="HEMATOPOIETIC PROSTAGLANDIN D SYNTHASE"/>
    <property type="match status" value="1"/>
</dbReference>
<dbReference type="GO" id="GO:0004364">
    <property type="term" value="F:glutathione transferase activity"/>
    <property type="evidence" value="ECO:0007669"/>
    <property type="project" value="UniProtKB-EC"/>
</dbReference>
<evidence type="ECO:0000259" key="6">
    <source>
        <dbReference type="PROSITE" id="PS50405"/>
    </source>
</evidence>
<evidence type="ECO:0000259" key="5">
    <source>
        <dbReference type="PROSITE" id="PS50404"/>
    </source>
</evidence>
<organism evidence="7">
    <name type="scientific">Cuerna arida</name>
    <dbReference type="NCBI Taxonomy" id="1464854"/>
    <lineage>
        <taxon>Eukaryota</taxon>
        <taxon>Metazoa</taxon>
        <taxon>Ecdysozoa</taxon>
        <taxon>Arthropoda</taxon>
        <taxon>Hexapoda</taxon>
        <taxon>Insecta</taxon>
        <taxon>Pterygota</taxon>
        <taxon>Neoptera</taxon>
        <taxon>Paraneoptera</taxon>
        <taxon>Hemiptera</taxon>
        <taxon>Auchenorrhyncha</taxon>
        <taxon>Membracoidea</taxon>
        <taxon>Cicadellidae</taxon>
        <taxon>Cicadellinae</taxon>
        <taxon>Proconiini</taxon>
        <taxon>Cuerna</taxon>
    </lineage>
</organism>
<sequence length="218" mass="24740">MAGESKIKLSYFTLIGLAEPIRYLLSYSGKDFEDYRFGGTEWLTVIKPTSPWGKCPLLEINGQTVSQNVAICRYLGKEAGLGGKDNWEDLRIDEIIDVITDLRLELAKPYLEMDEQKKEALKKTIFNEVAPFYLKKLDAHVEKNNGYLANGKLSWADVYFGAICENFNFLLGYEATDGYPNLKALKDKIQALPAIKAWIDRRPADDLSFIAELFAPRK</sequence>
<dbReference type="SFLD" id="SFLDS00019">
    <property type="entry name" value="Glutathione_Transferase_(cytos"/>
    <property type="match status" value="1"/>
</dbReference>
<dbReference type="EC" id="2.5.1.18" evidence="1"/>
<comment type="similarity">
    <text evidence="3">Belongs to the GST superfamily. Sigma family.</text>
</comment>
<dbReference type="SUPFAM" id="SSF47616">
    <property type="entry name" value="GST C-terminal domain-like"/>
    <property type="match status" value="1"/>
</dbReference>
<keyword evidence="2" id="KW-0808">Transferase</keyword>
<dbReference type="GO" id="GO:0006749">
    <property type="term" value="P:glutathione metabolic process"/>
    <property type="evidence" value="ECO:0007669"/>
    <property type="project" value="TreeGrafter"/>
</dbReference>
<dbReference type="Pfam" id="PF14497">
    <property type="entry name" value="GST_C_3"/>
    <property type="match status" value="1"/>
</dbReference>
<evidence type="ECO:0000256" key="3">
    <source>
        <dbReference type="ARBA" id="ARBA00038317"/>
    </source>
</evidence>
<dbReference type="PROSITE" id="PS50404">
    <property type="entry name" value="GST_NTER"/>
    <property type="match status" value="1"/>
</dbReference>
<dbReference type="InterPro" id="IPR004045">
    <property type="entry name" value="Glutathione_S-Trfase_N"/>
</dbReference>
<dbReference type="CDD" id="cd03039">
    <property type="entry name" value="GST_N_Sigma_like"/>
    <property type="match status" value="1"/>
</dbReference>
<dbReference type="SFLD" id="SFLDG01205">
    <property type="entry name" value="AMPS.1"/>
    <property type="match status" value="1"/>
</dbReference>
<accession>A0A1B6EPW4</accession>
<dbReference type="SFLD" id="SFLDG00363">
    <property type="entry name" value="AMPS_(cytGST):_Alpha-__Mu-__Pi"/>
    <property type="match status" value="1"/>
</dbReference>
<dbReference type="Pfam" id="PF02798">
    <property type="entry name" value="GST_N"/>
    <property type="match status" value="1"/>
</dbReference>
<dbReference type="EMBL" id="GECZ01029801">
    <property type="protein sequence ID" value="JAS39968.1"/>
    <property type="molecule type" value="Transcribed_RNA"/>
</dbReference>
<dbReference type="AlphaFoldDB" id="A0A1B6EPW4"/>
<dbReference type="Gene3D" id="1.20.1050.130">
    <property type="match status" value="1"/>
</dbReference>
<dbReference type="InterPro" id="IPR036282">
    <property type="entry name" value="Glutathione-S-Trfase_C_sf"/>
</dbReference>
<dbReference type="InterPro" id="IPR004046">
    <property type="entry name" value="GST_C"/>
</dbReference>
<dbReference type="PROSITE" id="PS50405">
    <property type="entry name" value="GST_CTER"/>
    <property type="match status" value="1"/>
</dbReference>